<accession>A0A0G1K3A3</accession>
<dbReference type="EMBL" id="LCHU01000001">
    <property type="protein sequence ID" value="KKT42289.1"/>
    <property type="molecule type" value="Genomic_DNA"/>
</dbReference>
<dbReference type="AlphaFoldDB" id="A0A0G1K3A3"/>
<protein>
    <submittedName>
        <fullName evidence="2">Uncharacterized protein</fullName>
    </submittedName>
</protein>
<evidence type="ECO:0000313" key="3">
    <source>
        <dbReference type="Proteomes" id="UP000034736"/>
    </source>
</evidence>
<dbReference type="Proteomes" id="UP000034736">
    <property type="component" value="Unassembled WGS sequence"/>
</dbReference>
<keyword evidence="1" id="KW-0472">Membrane</keyword>
<evidence type="ECO:0000256" key="1">
    <source>
        <dbReference type="SAM" id="Phobius"/>
    </source>
</evidence>
<proteinExistence type="predicted"/>
<feature type="transmembrane region" description="Helical" evidence="1">
    <location>
        <begin position="38"/>
        <end position="57"/>
    </location>
</feature>
<reference evidence="2 3" key="1">
    <citation type="journal article" date="2015" name="Nature">
        <title>rRNA introns, odd ribosomes, and small enigmatic genomes across a large radiation of phyla.</title>
        <authorList>
            <person name="Brown C.T."/>
            <person name="Hug L.A."/>
            <person name="Thomas B.C."/>
            <person name="Sharon I."/>
            <person name="Castelle C.J."/>
            <person name="Singh A."/>
            <person name="Wilkins M.J."/>
            <person name="Williams K.H."/>
            <person name="Banfield J.F."/>
        </authorList>
    </citation>
    <scope>NUCLEOTIDE SEQUENCE [LARGE SCALE GENOMIC DNA]</scope>
</reference>
<keyword evidence="1" id="KW-0812">Transmembrane</keyword>
<evidence type="ECO:0000313" key="2">
    <source>
        <dbReference type="EMBL" id="KKT42289.1"/>
    </source>
</evidence>
<organism evidence="2 3">
    <name type="scientific">Candidatus Giovannonibacteria bacterium GW2011_GWA2_44_13b</name>
    <dbReference type="NCBI Taxonomy" id="1618647"/>
    <lineage>
        <taxon>Bacteria</taxon>
        <taxon>Candidatus Giovannoniibacteriota</taxon>
    </lineage>
</organism>
<gene>
    <name evidence="2" type="ORF">UW30_C0001G0014</name>
</gene>
<comment type="caution">
    <text evidence="2">The sequence shown here is derived from an EMBL/GenBank/DDBJ whole genome shotgun (WGS) entry which is preliminary data.</text>
</comment>
<keyword evidence="1" id="KW-1133">Transmembrane helix</keyword>
<name>A0A0G1K3A3_9BACT</name>
<dbReference type="STRING" id="1618647.UW30_C0001G0014"/>
<sequence length="65" mass="7643">MLFTARSMITTRIATKNVLDVFTCQLAGEHWAYNYKRAVIVDHLIIALIFYTIYQYARYKVHTGK</sequence>